<proteinExistence type="predicted"/>
<keyword evidence="2" id="KW-0808">Transferase</keyword>
<dbReference type="SMART" id="SM00220">
    <property type="entry name" value="S_TKc"/>
    <property type="match status" value="1"/>
</dbReference>
<gene>
    <name evidence="7" type="ORF">K505DRAFT_342578</name>
</gene>
<dbReference type="AlphaFoldDB" id="A0A6A6WVB3"/>
<feature type="domain" description="Protein kinase" evidence="6">
    <location>
        <begin position="323"/>
        <end position="638"/>
    </location>
</feature>
<evidence type="ECO:0000259" key="6">
    <source>
        <dbReference type="PROSITE" id="PS50011"/>
    </source>
</evidence>
<dbReference type="PANTHER" id="PTHR43671:SF13">
    <property type="entry name" value="SERINE_THREONINE-PROTEIN KINASE NEK2"/>
    <property type="match status" value="1"/>
</dbReference>
<dbReference type="Pfam" id="PF00069">
    <property type="entry name" value="Pkinase"/>
    <property type="match status" value="1"/>
</dbReference>
<dbReference type="EMBL" id="MU002271">
    <property type="protein sequence ID" value="KAF2787863.1"/>
    <property type="molecule type" value="Genomic_DNA"/>
</dbReference>
<evidence type="ECO:0000256" key="1">
    <source>
        <dbReference type="ARBA" id="ARBA00012513"/>
    </source>
</evidence>
<dbReference type="GO" id="GO:0005524">
    <property type="term" value="F:ATP binding"/>
    <property type="evidence" value="ECO:0007669"/>
    <property type="project" value="UniProtKB-KW"/>
</dbReference>
<protein>
    <recommendedName>
        <fullName evidence="1">non-specific serine/threonine protein kinase</fullName>
        <ecNumber evidence="1">2.7.11.1</ecNumber>
    </recommendedName>
</protein>
<dbReference type="Proteomes" id="UP000799757">
    <property type="component" value="Unassembled WGS sequence"/>
</dbReference>
<keyword evidence="3" id="KW-0547">Nucleotide-binding</keyword>
<dbReference type="PROSITE" id="PS50011">
    <property type="entry name" value="PROTEIN_KINASE_DOM"/>
    <property type="match status" value="1"/>
</dbReference>
<keyword evidence="4 7" id="KW-0418">Kinase</keyword>
<keyword evidence="8" id="KW-1185">Reference proteome</keyword>
<evidence type="ECO:0000256" key="5">
    <source>
        <dbReference type="ARBA" id="ARBA00022840"/>
    </source>
</evidence>
<dbReference type="InterPro" id="IPR011009">
    <property type="entry name" value="Kinase-like_dom_sf"/>
</dbReference>
<keyword evidence="5" id="KW-0067">ATP-binding</keyword>
<dbReference type="PROSITE" id="PS00108">
    <property type="entry name" value="PROTEIN_KINASE_ST"/>
    <property type="match status" value="1"/>
</dbReference>
<evidence type="ECO:0000256" key="3">
    <source>
        <dbReference type="ARBA" id="ARBA00022741"/>
    </source>
</evidence>
<dbReference type="OrthoDB" id="3800108at2759"/>
<organism evidence="7 8">
    <name type="scientific">Melanomma pulvis-pyrius CBS 109.77</name>
    <dbReference type="NCBI Taxonomy" id="1314802"/>
    <lineage>
        <taxon>Eukaryota</taxon>
        <taxon>Fungi</taxon>
        <taxon>Dikarya</taxon>
        <taxon>Ascomycota</taxon>
        <taxon>Pezizomycotina</taxon>
        <taxon>Dothideomycetes</taxon>
        <taxon>Pleosporomycetidae</taxon>
        <taxon>Pleosporales</taxon>
        <taxon>Melanommataceae</taxon>
        <taxon>Melanomma</taxon>
    </lineage>
</organism>
<dbReference type="PANTHER" id="PTHR43671">
    <property type="entry name" value="SERINE/THREONINE-PROTEIN KINASE NEK"/>
    <property type="match status" value="1"/>
</dbReference>
<evidence type="ECO:0000313" key="8">
    <source>
        <dbReference type="Proteomes" id="UP000799757"/>
    </source>
</evidence>
<dbReference type="SUPFAM" id="SSF56112">
    <property type="entry name" value="Protein kinase-like (PK-like)"/>
    <property type="match status" value="1"/>
</dbReference>
<reference evidence="7" key="1">
    <citation type="journal article" date="2020" name="Stud. Mycol.">
        <title>101 Dothideomycetes genomes: a test case for predicting lifestyles and emergence of pathogens.</title>
        <authorList>
            <person name="Haridas S."/>
            <person name="Albert R."/>
            <person name="Binder M."/>
            <person name="Bloem J."/>
            <person name="Labutti K."/>
            <person name="Salamov A."/>
            <person name="Andreopoulos B."/>
            <person name="Baker S."/>
            <person name="Barry K."/>
            <person name="Bills G."/>
            <person name="Bluhm B."/>
            <person name="Cannon C."/>
            <person name="Castanera R."/>
            <person name="Culley D."/>
            <person name="Daum C."/>
            <person name="Ezra D."/>
            <person name="Gonzalez J."/>
            <person name="Henrissat B."/>
            <person name="Kuo A."/>
            <person name="Liang C."/>
            <person name="Lipzen A."/>
            <person name="Lutzoni F."/>
            <person name="Magnuson J."/>
            <person name="Mondo S."/>
            <person name="Nolan M."/>
            <person name="Ohm R."/>
            <person name="Pangilinan J."/>
            <person name="Park H.-J."/>
            <person name="Ramirez L."/>
            <person name="Alfaro M."/>
            <person name="Sun H."/>
            <person name="Tritt A."/>
            <person name="Yoshinaga Y."/>
            <person name="Zwiers L.-H."/>
            <person name="Turgeon B."/>
            <person name="Goodwin S."/>
            <person name="Spatafora J."/>
            <person name="Crous P."/>
            <person name="Grigoriev I."/>
        </authorList>
    </citation>
    <scope>NUCLEOTIDE SEQUENCE</scope>
    <source>
        <strain evidence="7">CBS 109.77</strain>
    </source>
</reference>
<dbReference type="EC" id="2.7.11.1" evidence="1"/>
<dbReference type="Gene3D" id="1.10.510.10">
    <property type="entry name" value="Transferase(Phosphotransferase) domain 1"/>
    <property type="match status" value="1"/>
</dbReference>
<name>A0A6A6WVB3_9PLEO</name>
<evidence type="ECO:0000313" key="7">
    <source>
        <dbReference type="EMBL" id="KAF2787863.1"/>
    </source>
</evidence>
<dbReference type="InterPro" id="IPR008271">
    <property type="entry name" value="Ser/Thr_kinase_AS"/>
</dbReference>
<accession>A0A6A6WVB3</accession>
<dbReference type="GO" id="GO:0004674">
    <property type="term" value="F:protein serine/threonine kinase activity"/>
    <property type="evidence" value="ECO:0007669"/>
    <property type="project" value="UniProtKB-EC"/>
</dbReference>
<sequence length="673" mass="78019">MAPSPSFSPLGSSQFDSSYPLPLLQYLGLCYLNHRYGAAKLPRENSLLATVRITTYQGPDRRLYTQIIAEDALDDRGNPVVDEGTGLNVRQTEFNDEDYKFLYKQQDGIWVSMPSGEIQGNWTRVQSHRLFFHSDEESVFYVVNERDGTVVQLLTNHGAFALMEKVLGRQNDLLRKSERPQEKLIPWSTVYFQYFYSTRNEHFHSKRNGPYFDKISRHRYVKISVVHDDDQKIRGVYEEDMDTGEWSFLPTGLPDEYLRHGPRQIWKLHARKSRAGYYYIEDVQNNQYYDFLYNPTTQESHCCAHMAGFSGTQKESSWVWHRIEFDTSVSSHETLGLLVCRDKEHVIEDRVIVKALKRQPLLAEEELVSETDLLVEPNELFLHRKLQELHPKSPYFIKLRTHSYHFTESTYPHKLYIEYAPYKTLNQVIVDHVEVHEESDTPKHLPEMFIWYVFSQLVEGCSLLSFDGLDGEKYVHADIKPSNVLMVDSQPDASAYPTPVLADFGFYYHLNRDAINFAMGTYGFQAPEQCGPFPHTPVRVDVFTIGLTIWCLTRNCSEGLQHLMDTDPNNLETMYADLADRLSLHDTTSDYDGLYSTGLEDLISHCLEANLVNRPTMEDLRTKVRARSKAWNESHDNIIGMEADNLARWDRVLYLEDEFSVGSVLPRSTREDS</sequence>
<dbReference type="InterPro" id="IPR050660">
    <property type="entry name" value="NEK_Ser/Thr_kinase"/>
</dbReference>
<dbReference type="InterPro" id="IPR000719">
    <property type="entry name" value="Prot_kinase_dom"/>
</dbReference>
<evidence type="ECO:0000256" key="2">
    <source>
        <dbReference type="ARBA" id="ARBA00022679"/>
    </source>
</evidence>
<evidence type="ECO:0000256" key="4">
    <source>
        <dbReference type="ARBA" id="ARBA00022777"/>
    </source>
</evidence>